<keyword evidence="3" id="KW-0752">Steroid biosynthesis</keyword>
<dbReference type="InterPro" id="IPR051593">
    <property type="entry name" value="Ergosterol_Biosynth_ERG27"/>
</dbReference>
<sequence>MEVPPSPNHEKKSVFTVLVTGANSGLGFALCCRLMDEFLSSSTRPQSQTLHLLFSTRDPKKRSSTLALLTAHLHKTSPPHESSRINLEGVLLDLLDLSTVKTLASHLLHRNLVLDAVVWNAGIAGWKGLNWGTAVWEVCTNLVRATTYPRYMVCDIGLKAEKSSGLGQVFLANVFGHYMLTHWLAPLFHASTRILWTSSISASAETFSLADLQGLRAEMAYESSKRVTDFLVLTSELASTRRYVERFLPGQRGGSRPKMFVVHPGVCGTAIAGLNWFVGLFMIAAFYLARWLGSPWHPVEPYKGAVSAAFAVLSTQIPEMEERDGKGKWGSSTGVFGDERVARTEVDGWGYCGQVGKVPKGSVTTGLYRGRKDLTKEDREEFEVIGRQVWSQMEELRIEWERRLGPVSQESSVDL</sequence>
<keyword evidence="7" id="KW-0472">Membrane</keyword>
<name>A0A139HG18_9PEZI</name>
<evidence type="ECO:0000256" key="2">
    <source>
        <dbReference type="ARBA" id="ARBA00022857"/>
    </source>
</evidence>
<evidence type="ECO:0008006" key="10">
    <source>
        <dbReference type="Google" id="ProtNLM"/>
    </source>
</evidence>
<evidence type="ECO:0000313" key="9">
    <source>
        <dbReference type="Proteomes" id="UP000070133"/>
    </source>
</evidence>
<keyword evidence="7" id="KW-0812">Transmembrane</keyword>
<dbReference type="Gene3D" id="3.40.50.720">
    <property type="entry name" value="NAD(P)-binding Rossmann-like Domain"/>
    <property type="match status" value="1"/>
</dbReference>
<keyword evidence="5" id="KW-0443">Lipid metabolism</keyword>
<accession>A0A139HG18</accession>
<dbReference type="SUPFAM" id="SSF51735">
    <property type="entry name" value="NAD(P)-binding Rossmann-fold domains"/>
    <property type="match status" value="1"/>
</dbReference>
<comment type="similarity">
    <text evidence="6">Belongs to the short-chain dehydrogenases/reductases (SDR) family. ERG27 subfamily.</text>
</comment>
<evidence type="ECO:0000256" key="3">
    <source>
        <dbReference type="ARBA" id="ARBA00022955"/>
    </source>
</evidence>
<organism evidence="8 9">
    <name type="scientific">Pseudocercospora eumusae</name>
    <dbReference type="NCBI Taxonomy" id="321146"/>
    <lineage>
        <taxon>Eukaryota</taxon>
        <taxon>Fungi</taxon>
        <taxon>Dikarya</taxon>
        <taxon>Ascomycota</taxon>
        <taxon>Pezizomycotina</taxon>
        <taxon>Dothideomycetes</taxon>
        <taxon>Dothideomycetidae</taxon>
        <taxon>Mycosphaerellales</taxon>
        <taxon>Mycosphaerellaceae</taxon>
        <taxon>Pseudocercospora</taxon>
    </lineage>
</organism>
<dbReference type="OrthoDB" id="9989144at2759"/>
<keyword evidence="2" id="KW-0521">NADP</keyword>
<evidence type="ECO:0000256" key="5">
    <source>
        <dbReference type="ARBA" id="ARBA00023098"/>
    </source>
</evidence>
<dbReference type="InterPro" id="IPR036291">
    <property type="entry name" value="NAD(P)-bd_dom_sf"/>
</dbReference>
<dbReference type="AlphaFoldDB" id="A0A139HG18"/>
<feature type="transmembrane region" description="Helical" evidence="7">
    <location>
        <begin position="260"/>
        <end position="289"/>
    </location>
</feature>
<keyword evidence="7" id="KW-1133">Transmembrane helix</keyword>
<protein>
    <recommendedName>
        <fullName evidence="10">3-keto-steroid reductase</fullName>
    </recommendedName>
</protein>
<dbReference type="PANTHER" id="PTHR43647:SF1">
    <property type="entry name" value="3-KETO-STEROID REDUCTASE ERG27"/>
    <property type="match status" value="1"/>
</dbReference>
<dbReference type="GO" id="GO:0000253">
    <property type="term" value="F:3-beta-hydroxysteroid 3-dehydrogenase (NADP+) activity"/>
    <property type="evidence" value="ECO:0007669"/>
    <property type="project" value="TreeGrafter"/>
</dbReference>
<gene>
    <name evidence="8" type="ORF">AC578_6624</name>
</gene>
<evidence type="ECO:0000256" key="1">
    <source>
        <dbReference type="ARBA" id="ARBA00022516"/>
    </source>
</evidence>
<evidence type="ECO:0000256" key="6">
    <source>
        <dbReference type="ARBA" id="ARBA00023593"/>
    </source>
</evidence>
<comment type="caution">
    <text evidence="8">The sequence shown here is derived from an EMBL/GenBank/DDBJ whole genome shotgun (WGS) entry which is preliminary data.</text>
</comment>
<keyword evidence="4" id="KW-0560">Oxidoreductase</keyword>
<dbReference type="EMBL" id="LFZN01000056">
    <property type="protein sequence ID" value="KXT01388.1"/>
    <property type="molecule type" value="Genomic_DNA"/>
</dbReference>
<dbReference type="GO" id="GO:0006696">
    <property type="term" value="P:ergosterol biosynthetic process"/>
    <property type="evidence" value="ECO:0007669"/>
    <property type="project" value="TreeGrafter"/>
</dbReference>
<evidence type="ECO:0000256" key="4">
    <source>
        <dbReference type="ARBA" id="ARBA00023002"/>
    </source>
</evidence>
<evidence type="ECO:0000313" key="8">
    <source>
        <dbReference type="EMBL" id="KXT01388.1"/>
    </source>
</evidence>
<evidence type="ECO:0000256" key="7">
    <source>
        <dbReference type="SAM" id="Phobius"/>
    </source>
</evidence>
<reference evidence="8 9" key="1">
    <citation type="submission" date="2015-07" db="EMBL/GenBank/DDBJ databases">
        <title>Comparative genomics of the Sigatoka disease complex on banana suggests a link between parallel evolutionary changes in Pseudocercospora fijiensis and Pseudocercospora eumusae and increased virulence on the banana host.</title>
        <authorList>
            <person name="Chang T.-C."/>
            <person name="Salvucci A."/>
            <person name="Crous P.W."/>
            <person name="Stergiopoulos I."/>
        </authorList>
    </citation>
    <scope>NUCLEOTIDE SEQUENCE [LARGE SCALE GENOMIC DNA]</scope>
    <source>
        <strain evidence="8 9">CBS 114824</strain>
    </source>
</reference>
<dbReference type="GO" id="GO:0005811">
    <property type="term" value="C:lipid droplet"/>
    <property type="evidence" value="ECO:0007669"/>
    <property type="project" value="TreeGrafter"/>
</dbReference>
<dbReference type="GO" id="GO:0005741">
    <property type="term" value="C:mitochondrial outer membrane"/>
    <property type="evidence" value="ECO:0007669"/>
    <property type="project" value="TreeGrafter"/>
</dbReference>
<dbReference type="STRING" id="321146.A0A139HG18"/>
<keyword evidence="1" id="KW-0444">Lipid biosynthesis</keyword>
<keyword evidence="9" id="KW-1185">Reference proteome</keyword>
<feature type="transmembrane region" description="Helical" evidence="7">
    <location>
        <begin position="14"/>
        <end position="35"/>
    </location>
</feature>
<dbReference type="PANTHER" id="PTHR43647">
    <property type="entry name" value="DEHYDROGENASE"/>
    <property type="match status" value="1"/>
</dbReference>
<dbReference type="Proteomes" id="UP000070133">
    <property type="component" value="Unassembled WGS sequence"/>
</dbReference>
<dbReference type="GO" id="GO:0005789">
    <property type="term" value="C:endoplasmic reticulum membrane"/>
    <property type="evidence" value="ECO:0007669"/>
    <property type="project" value="TreeGrafter"/>
</dbReference>
<proteinExistence type="inferred from homology"/>